<accession>A0A0M3HG87</accession>
<proteinExistence type="predicted"/>
<dbReference type="AlphaFoldDB" id="A0A0M3HG87"/>
<feature type="region of interest" description="Disordered" evidence="1">
    <location>
        <begin position="28"/>
        <end position="48"/>
    </location>
</feature>
<organism evidence="2 3">
    <name type="scientific">Ascaris lumbricoides</name>
    <name type="common">Giant roundworm</name>
    <dbReference type="NCBI Taxonomy" id="6252"/>
    <lineage>
        <taxon>Eukaryota</taxon>
        <taxon>Metazoa</taxon>
        <taxon>Ecdysozoa</taxon>
        <taxon>Nematoda</taxon>
        <taxon>Chromadorea</taxon>
        <taxon>Rhabditida</taxon>
        <taxon>Spirurina</taxon>
        <taxon>Ascaridomorpha</taxon>
        <taxon>Ascaridoidea</taxon>
        <taxon>Ascarididae</taxon>
        <taxon>Ascaris</taxon>
    </lineage>
</organism>
<feature type="compositionally biased region" description="Polar residues" evidence="1">
    <location>
        <begin position="28"/>
        <end position="39"/>
    </location>
</feature>
<evidence type="ECO:0000256" key="1">
    <source>
        <dbReference type="SAM" id="MobiDB-lite"/>
    </source>
</evidence>
<keyword evidence="2" id="KW-1185">Reference proteome</keyword>
<reference evidence="3" key="1">
    <citation type="submission" date="2017-02" db="UniProtKB">
        <authorList>
            <consortium name="WormBaseParasite"/>
        </authorList>
    </citation>
    <scope>IDENTIFICATION</scope>
</reference>
<name>A0A0M3HG87_ASCLU</name>
<evidence type="ECO:0000313" key="3">
    <source>
        <dbReference type="WBParaSite" id="ALUE_0000053201-mRNA-1"/>
    </source>
</evidence>
<dbReference type="WBParaSite" id="ALUE_0000053201-mRNA-1">
    <property type="protein sequence ID" value="ALUE_0000053201-mRNA-1"/>
    <property type="gene ID" value="ALUE_0000053201"/>
</dbReference>
<evidence type="ECO:0000313" key="2">
    <source>
        <dbReference type="Proteomes" id="UP000036681"/>
    </source>
</evidence>
<dbReference type="Proteomes" id="UP000036681">
    <property type="component" value="Unplaced"/>
</dbReference>
<sequence>MLLGSFAWTWSVQVQSKIMSVFPSLHATTPRQSTSATEDSNPEDSAKKLRLSTLSDANDGINTTFIEQMQSFLRNYKHLETECRNLRFELCARDEQIAALRLQLLRERNKRENALLV</sequence>
<protein>
    <submittedName>
        <fullName evidence="3">Uncharacterized protein</fullName>
    </submittedName>
</protein>